<dbReference type="Gene3D" id="1.25.40.430">
    <property type="match status" value="1"/>
</dbReference>
<feature type="compositionally biased region" description="Polar residues" evidence="1">
    <location>
        <begin position="237"/>
        <end position="250"/>
    </location>
</feature>
<dbReference type="InterPro" id="IPR013212">
    <property type="entry name" value="Mad3/Bub1_I"/>
</dbReference>
<proteinExistence type="predicted"/>
<dbReference type="Pfam" id="PF08311">
    <property type="entry name" value="Mad3_BUB1_I"/>
    <property type="match status" value="1"/>
</dbReference>
<comment type="caution">
    <text evidence="3">The sequence shown here is derived from an EMBL/GenBank/DDBJ whole genome shotgun (WGS) entry which is preliminary data.</text>
</comment>
<protein>
    <recommendedName>
        <fullName evidence="2">BUB1 N-terminal domain-containing protein</fullName>
    </recommendedName>
</protein>
<keyword evidence="4" id="KW-1185">Reference proteome</keyword>
<dbReference type="FunFam" id="1.25.40.430:FF:000003">
    <property type="entry name" value="Checkpoint serine/threonine-protein kinase BUB1"/>
    <property type="match status" value="1"/>
</dbReference>
<evidence type="ECO:0000256" key="1">
    <source>
        <dbReference type="SAM" id="MobiDB-lite"/>
    </source>
</evidence>
<reference evidence="3 4" key="1">
    <citation type="submission" date="2024-07" db="EMBL/GenBank/DDBJ databases">
        <title>Chromosome-level genome assembly of the water stick insect Ranatra chinensis (Heteroptera: Nepidae).</title>
        <authorList>
            <person name="Liu X."/>
        </authorList>
    </citation>
    <scope>NUCLEOTIDE SEQUENCE [LARGE SCALE GENOMIC DNA]</scope>
    <source>
        <strain evidence="3">Cailab_2021Rc</strain>
        <tissue evidence="3">Muscle</tissue>
    </source>
</reference>
<sequence length="328" mass="37327">MINVETLELSKENIQPLKQGRKAGQLGLALQAQTNSEIQQQILKERYNYELLIRMYEGDDPLQPRYDYVAWIEQTFPKHGPETNLIPLLEDTIATYKDDPRYTNDERFIKLIIKYIETQLNRLEIYQLVYGQGIGTKCAYFYKAWAEELDLEQDYKRANNVFQLGLANGAQPKELLEQAQMLFQLSVGRKMLSGVPTAPSRRINNGLLEETSERCVLGKLKKNVGSVRPAQGPAGTLAQSRTLQPPKSNASQPVYQVDALVCVPRVGEPSSTTPFQKSEATHKENMMKAGTWNKGYNKKHHHTPHVTVPHTPSTPSFRSEYTYYVPIL</sequence>
<dbReference type="PROSITE" id="PS51489">
    <property type="entry name" value="BUB1_N"/>
    <property type="match status" value="1"/>
</dbReference>
<dbReference type="Proteomes" id="UP001558652">
    <property type="component" value="Unassembled WGS sequence"/>
</dbReference>
<accession>A0ABD0YB89</accession>
<feature type="region of interest" description="Disordered" evidence="1">
    <location>
        <begin position="227"/>
        <end position="250"/>
    </location>
</feature>
<gene>
    <name evidence="3" type="ORF">AAG570_001128</name>
</gene>
<evidence type="ECO:0000313" key="3">
    <source>
        <dbReference type="EMBL" id="KAL1124502.1"/>
    </source>
</evidence>
<dbReference type="SMART" id="SM00777">
    <property type="entry name" value="Mad3_BUB1_I"/>
    <property type="match status" value="1"/>
</dbReference>
<feature type="domain" description="BUB1 N-terminal" evidence="2">
    <location>
        <begin position="49"/>
        <end position="210"/>
    </location>
</feature>
<dbReference type="GO" id="GO:0032991">
    <property type="term" value="C:protein-containing complex"/>
    <property type="evidence" value="ECO:0007669"/>
    <property type="project" value="UniProtKB-ARBA"/>
</dbReference>
<dbReference type="GO" id="GO:0007094">
    <property type="term" value="P:mitotic spindle assembly checkpoint signaling"/>
    <property type="evidence" value="ECO:0007669"/>
    <property type="project" value="UniProtKB-ARBA"/>
</dbReference>
<evidence type="ECO:0000259" key="2">
    <source>
        <dbReference type="PROSITE" id="PS51489"/>
    </source>
</evidence>
<evidence type="ECO:0000313" key="4">
    <source>
        <dbReference type="Proteomes" id="UP001558652"/>
    </source>
</evidence>
<dbReference type="PANTHER" id="PTHR14030">
    <property type="entry name" value="MITOTIC CHECKPOINT SERINE/THREONINE-PROTEIN KINASE BUB1"/>
    <property type="match status" value="1"/>
</dbReference>
<dbReference type="InterPro" id="IPR015661">
    <property type="entry name" value="Bub1/Mad3"/>
</dbReference>
<dbReference type="PANTHER" id="PTHR14030:SF4">
    <property type="entry name" value="BUB1 KINASE, ISOFORM A-RELATED"/>
    <property type="match status" value="1"/>
</dbReference>
<dbReference type="EMBL" id="JBFDAA010000010">
    <property type="protein sequence ID" value="KAL1124502.1"/>
    <property type="molecule type" value="Genomic_DNA"/>
</dbReference>
<name>A0ABD0YB89_9HEMI</name>
<organism evidence="3 4">
    <name type="scientific">Ranatra chinensis</name>
    <dbReference type="NCBI Taxonomy" id="642074"/>
    <lineage>
        <taxon>Eukaryota</taxon>
        <taxon>Metazoa</taxon>
        <taxon>Ecdysozoa</taxon>
        <taxon>Arthropoda</taxon>
        <taxon>Hexapoda</taxon>
        <taxon>Insecta</taxon>
        <taxon>Pterygota</taxon>
        <taxon>Neoptera</taxon>
        <taxon>Paraneoptera</taxon>
        <taxon>Hemiptera</taxon>
        <taxon>Heteroptera</taxon>
        <taxon>Panheteroptera</taxon>
        <taxon>Nepomorpha</taxon>
        <taxon>Nepidae</taxon>
        <taxon>Ranatrinae</taxon>
        <taxon>Ranatra</taxon>
    </lineage>
</organism>
<dbReference type="AlphaFoldDB" id="A0ABD0YB89"/>